<dbReference type="GO" id="GO:0008270">
    <property type="term" value="F:zinc ion binding"/>
    <property type="evidence" value="ECO:0007669"/>
    <property type="project" value="InterPro"/>
</dbReference>
<dbReference type="GO" id="GO:0016020">
    <property type="term" value="C:membrane"/>
    <property type="evidence" value="ECO:0007669"/>
    <property type="project" value="InterPro"/>
</dbReference>
<feature type="transmembrane region" description="Helical" evidence="3">
    <location>
        <begin position="6"/>
        <end position="23"/>
    </location>
</feature>
<dbReference type="GO" id="GO:0004176">
    <property type="term" value="F:ATP-dependent peptidase activity"/>
    <property type="evidence" value="ECO:0007669"/>
    <property type="project" value="InterPro"/>
</dbReference>
<reference evidence="5" key="1">
    <citation type="submission" date="2018-05" db="EMBL/GenBank/DDBJ databases">
        <authorList>
            <person name="Lanie J.A."/>
            <person name="Ng W.-L."/>
            <person name="Kazmierczak K.M."/>
            <person name="Andrzejewski T.M."/>
            <person name="Davidsen T.M."/>
            <person name="Wayne K.J."/>
            <person name="Tettelin H."/>
            <person name="Glass J.I."/>
            <person name="Rusch D."/>
            <person name="Podicherti R."/>
            <person name="Tsui H.-C.T."/>
            <person name="Winkler M.E."/>
        </authorList>
    </citation>
    <scope>NUCLEOTIDE SEQUENCE</scope>
</reference>
<keyword evidence="3" id="KW-1133">Transmembrane helix</keyword>
<evidence type="ECO:0000256" key="2">
    <source>
        <dbReference type="ARBA" id="ARBA00022801"/>
    </source>
</evidence>
<proteinExistence type="predicted"/>
<keyword evidence="3" id="KW-0812">Transmembrane</keyword>
<feature type="transmembrane region" description="Helical" evidence="3">
    <location>
        <begin position="103"/>
        <end position="123"/>
    </location>
</feature>
<dbReference type="EMBL" id="UINC01098981">
    <property type="protein sequence ID" value="SVC57912.1"/>
    <property type="molecule type" value="Genomic_DNA"/>
</dbReference>
<organism evidence="5">
    <name type="scientific">marine metagenome</name>
    <dbReference type="NCBI Taxonomy" id="408172"/>
    <lineage>
        <taxon>unclassified sequences</taxon>
        <taxon>metagenomes</taxon>
        <taxon>ecological metagenomes</taxon>
    </lineage>
</organism>
<keyword evidence="1" id="KW-0645">Protease</keyword>
<feature type="non-terminal residue" evidence="5">
    <location>
        <position position="158"/>
    </location>
</feature>
<evidence type="ECO:0000256" key="3">
    <source>
        <dbReference type="SAM" id="Phobius"/>
    </source>
</evidence>
<dbReference type="InterPro" id="IPR011546">
    <property type="entry name" value="Pept_M41_FtsH_extracell"/>
</dbReference>
<keyword evidence="2" id="KW-0378">Hydrolase</keyword>
<feature type="domain" description="Peptidase M41 FtsH extracellular" evidence="4">
    <location>
        <begin position="8"/>
        <end position="95"/>
    </location>
</feature>
<evidence type="ECO:0000313" key="5">
    <source>
        <dbReference type="EMBL" id="SVC57912.1"/>
    </source>
</evidence>
<dbReference type="AlphaFoldDB" id="A0A382NDU9"/>
<dbReference type="GO" id="GO:0006508">
    <property type="term" value="P:proteolysis"/>
    <property type="evidence" value="ECO:0007669"/>
    <property type="project" value="UniProtKB-KW"/>
</dbReference>
<accession>A0A382NDU9</accession>
<gene>
    <name evidence="5" type="ORF">METZ01_LOCUS310766</name>
</gene>
<evidence type="ECO:0000259" key="4">
    <source>
        <dbReference type="Pfam" id="PF06480"/>
    </source>
</evidence>
<keyword evidence="3" id="KW-0472">Membrane</keyword>
<dbReference type="Pfam" id="PF06480">
    <property type="entry name" value="FtsH_ext"/>
    <property type="match status" value="1"/>
</dbReference>
<sequence>MNLKNLAMWAVIVFLTIGLYNMFKNPQGSITTKNTIIFSEFLSEVDNGRVVKVEIKGNSIKGILSDGSIFTTYSPDDPNLIEKLSNKGVSISAVPLEEKMPSILGVLLSWFPMLLLIAVWIFFMRQMQGGKGGAMGFGRSKAKMMNELKGKVTFNDVA</sequence>
<evidence type="ECO:0000256" key="1">
    <source>
        <dbReference type="ARBA" id="ARBA00022670"/>
    </source>
</evidence>
<dbReference type="GO" id="GO:0004222">
    <property type="term" value="F:metalloendopeptidase activity"/>
    <property type="evidence" value="ECO:0007669"/>
    <property type="project" value="InterPro"/>
</dbReference>
<dbReference type="GO" id="GO:0005524">
    <property type="term" value="F:ATP binding"/>
    <property type="evidence" value="ECO:0007669"/>
    <property type="project" value="InterPro"/>
</dbReference>
<name>A0A382NDU9_9ZZZZ</name>
<dbReference type="Gene3D" id="3.30.720.210">
    <property type="match status" value="1"/>
</dbReference>
<protein>
    <recommendedName>
        <fullName evidence="4">Peptidase M41 FtsH extracellular domain-containing protein</fullName>
    </recommendedName>
</protein>